<sequence length="151" mass="16717">MLNEVIDDESEAPAYTNPAQFAKSMEPSSFEYGSKWHQLCLTVKVENAIGVEKEKKPSISSYKQAVEVVRNGGIPGWGKIIGIMVKADMFGIGYQPDQDSSEQNRGRRPLFTFISAGMLDSSHTGVVGKEIDSDCEIDQWIRSCVPGNWKV</sequence>
<protein>
    <submittedName>
        <fullName evidence="1">Uncharacterized protein</fullName>
    </submittedName>
</protein>
<gene>
    <name evidence="1" type="ORF">KIW84_055421</name>
</gene>
<dbReference type="Proteomes" id="UP001058974">
    <property type="component" value="Chromosome 5"/>
</dbReference>
<dbReference type="Gramene" id="Psat05G0542100-T1">
    <property type="protein sequence ID" value="KAI5409951.1"/>
    <property type="gene ID" value="KIW84_055421"/>
</dbReference>
<accession>A0A9D4X0I6</accession>
<evidence type="ECO:0000313" key="2">
    <source>
        <dbReference type="Proteomes" id="UP001058974"/>
    </source>
</evidence>
<reference evidence="1 2" key="1">
    <citation type="journal article" date="2022" name="Nat. Genet.">
        <title>Improved pea reference genome and pan-genome highlight genomic features and evolutionary characteristics.</title>
        <authorList>
            <person name="Yang T."/>
            <person name="Liu R."/>
            <person name="Luo Y."/>
            <person name="Hu S."/>
            <person name="Wang D."/>
            <person name="Wang C."/>
            <person name="Pandey M.K."/>
            <person name="Ge S."/>
            <person name="Xu Q."/>
            <person name="Li N."/>
            <person name="Li G."/>
            <person name="Huang Y."/>
            <person name="Saxena R.K."/>
            <person name="Ji Y."/>
            <person name="Li M."/>
            <person name="Yan X."/>
            <person name="He Y."/>
            <person name="Liu Y."/>
            <person name="Wang X."/>
            <person name="Xiang C."/>
            <person name="Varshney R.K."/>
            <person name="Ding H."/>
            <person name="Gao S."/>
            <person name="Zong X."/>
        </authorList>
    </citation>
    <scope>NUCLEOTIDE SEQUENCE [LARGE SCALE GENOMIC DNA]</scope>
    <source>
        <strain evidence="1 2">cv. Zhongwan 6</strain>
    </source>
</reference>
<dbReference type="EMBL" id="JAMSHJ010000005">
    <property type="protein sequence ID" value="KAI5409951.1"/>
    <property type="molecule type" value="Genomic_DNA"/>
</dbReference>
<comment type="caution">
    <text evidence="1">The sequence shown here is derived from an EMBL/GenBank/DDBJ whole genome shotgun (WGS) entry which is preliminary data.</text>
</comment>
<keyword evidence="2" id="KW-1185">Reference proteome</keyword>
<dbReference type="AlphaFoldDB" id="A0A9D4X0I6"/>
<name>A0A9D4X0I6_PEA</name>
<organism evidence="1 2">
    <name type="scientific">Pisum sativum</name>
    <name type="common">Garden pea</name>
    <name type="synonym">Lathyrus oleraceus</name>
    <dbReference type="NCBI Taxonomy" id="3888"/>
    <lineage>
        <taxon>Eukaryota</taxon>
        <taxon>Viridiplantae</taxon>
        <taxon>Streptophyta</taxon>
        <taxon>Embryophyta</taxon>
        <taxon>Tracheophyta</taxon>
        <taxon>Spermatophyta</taxon>
        <taxon>Magnoliopsida</taxon>
        <taxon>eudicotyledons</taxon>
        <taxon>Gunneridae</taxon>
        <taxon>Pentapetalae</taxon>
        <taxon>rosids</taxon>
        <taxon>fabids</taxon>
        <taxon>Fabales</taxon>
        <taxon>Fabaceae</taxon>
        <taxon>Papilionoideae</taxon>
        <taxon>50 kb inversion clade</taxon>
        <taxon>NPAAA clade</taxon>
        <taxon>Hologalegina</taxon>
        <taxon>IRL clade</taxon>
        <taxon>Fabeae</taxon>
        <taxon>Lathyrus</taxon>
    </lineage>
</organism>
<proteinExistence type="predicted"/>
<evidence type="ECO:0000313" key="1">
    <source>
        <dbReference type="EMBL" id="KAI5409951.1"/>
    </source>
</evidence>